<evidence type="ECO:0000313" key="3">
    <source>
        <dbReference type="Proteomes" id="UP000219374"/>
    </source>
</evidence>
<evidence type="ECO:0000313" key="2">
    <source>
        <dbReference type="EMBL" id="SOD55383.1"/>
    </source>
</evidence>
<accession>A0A286D9T0</accession>
<organism evidence="2 3">
    <name type="scientific">Pseudoxanthomonas wuyuanensis</name>
    <dbReference type="NCBI Taxonomy" id="1073196"/>
    <lineage>
        <taxon>Bacteria</taxon>
        <taxon>Pseudomonadati</taxon>
        <taxon>Pseudomonadota</taxon>
        <taxon>Gammaproteobacteria</taxon>
        <taxon>Lysobacterales</taxon>
        <taxon>Lysobacteraceae</taxon>
        <taxon>Pseudoxanthomonas</taxon>
    </lineage>
</organism>
<reference evidence="2 3" key="1">
    <citation type="submission" date="2017-09" db="EMBL/GenBank/DDBJ databases">
        <authorList>
            <person name="Ehlers B."/>
            <person name="Leendertz F.H."/>
        </authorList>
    </citation>
    <scope>NUCLEOTIDE SEQUENCE [LARGE SCALE GENOMIC DNA]</scope>
    <source>
        <strain evidence="2 3">CGMCC 1.10978</strain>
    </source>
</reference>
<dbReference type="AlphaFoldDB" id="A0A286D9T0"/>
<feature type="region of interest" description="Disordered" evidence="1">
    <location>
        <begin position="1"/>
        <end position="26"/>
    </location>
</feature>
<gene>
    <name evidence="2" type="ORF">SAMN06296416_10761</name>
</gene>
<keyword evidence="3" id="KW-1185">Reference proteome</keyword>
<proteinExistence type="predicted"/>
<protein>
    <submittedName>
        <fullName evidence="2">Uncharacterized protein</fullName>
    </submittedName>
</protein>
<sequence length="41" mass="4420">MAAEGRMSGPPQRGGRSEGMRGSAAQASLPYPLEYQLYYAN</sequence>
<dbReference type="EMBL" id="OCND01000007">
    <property type="protein sequence ID" value="SOD55383.1"/>
    <property type="molecule type" value="Genomic_DNA"/>
</dbReference>
<name>A0A286D9T0_9GAMM</name>
<dbReference type="Proteomes" id="UP000219374">
    <property type="component" value="Unassembled WGS sequence"/>
</dbReference>
<evidence type="ECO:0000256" key="1">
    <source>
        <dbReference type="SAM" id="MobiDB-lite"/>
    </source>
</evidence>